<feature type="region of interest" description="Disordered" evidence="2">
    <location>
        <begin position="243"/>
        <end position="267"/>
    </location>
</feature>
<reference evidence="4" key="1">
    <citation type="submission" date="2021-12" db="EMBL/GenBank/DDBJ databases">
        <title>Prjna785345.</title>
        <authorList>
            <person name="Rujirawat T."/>
            <person name="Krajaejun T."/>
        </authorList>
    </citation>
    <scope>NUCLEOTIDE SEQUENCE</scope>
    <source>
        <strain evidence="4">Pi057C3</strain>
    </source>
</reference>
<dbReference type="Pfam" id="PF05030">
    <property type="entry name" value="SSXT"/>
    <property type="match status" value="1"/>
</dbReference>
<evidence type="ECO:0000313" key="4">
    <source>
        <dbReference type="EMBL" id="KAJ0402706.1"/>
    </source>
</evidence>
<dbReference type="InterPro" id="IPR007726">
    <property type="entry name" value="SS18_N"/>
</dbReference>
<comment type="similarity">
    <text evidence="1">Belongs to the SS18 family.</text>
</comment>
<gene>
    <name evidence="4" type="ORF">P43SY_007848</name>
</gene>
<comment type="caution">
    <text evidence="4">The sequence shown here is derived from an EMBL/GenBank/DDBJ whole genome shotgun (WGS) entry which is preliminary data.</text>
</comment>
<dbReference type="EMBL" id="JAKCXM010000096">
    <property type="protein sequence ID" value="KAJ0402706.1"/>
    <property type="molecule type" value="Genomic_DNA"/>
</dbReference>
<evidence type="ECO:0000313" key="5">
    <source>
        <dbReference type="Proteomes" id="UP001209570"/>
    </source>
</evidence>
<keyword evidence="5" id="KW-1185">Reference proteome</keyword>
<protein>
    <recommendedName>
        <fullName evidence="3">SS18 N-terminal domain-containing protein</fullName>
    </recommendedName>
</protein>
<dbReference type="Proteomes" id="UP001209570">
    <property type="component" value="Unassembled WGS sequence"/>
</dbReference>
<evidence type="ECO:0000256" key="2">
    <source>
        <dbReference type="SAM" id="MobiDB-lite"/>
    </source>
</evidence>
<proteinExistence type="inferred from homology"/>
<name>A0AAD5M5C9_PYTIN</name>
<feature type="domain" description="SS18 N-terminal" evidence="3">
    <location>
        <begin position="39"/>
        <end position="106"/>
    </location>
</feature>
<accession>A0AAD5M5C9</accession>
<evidence type="ECO:0000259" key="3">
    <source>
        <dbReference type="Pfam" id="PF05030"/>
    </source>
</evidence>
<feature type="compositionally biased region" description="Polar residues" evidence="2">
    <location>
        <begin position="255"/>
        <end position="267"/>
    </location>
</feature>
<feature type="region of interest" description="Disordered" evidence="2">
    <location>
        <begin position="99"/>
        <end position="130"/>
    </location>
</feature>
<organism evidence="4 5">
    <name type="scientific">Pythium insidiosum</name>
    <name type="common">Pythiosis disease agent</name>
    <dbReference type="NCBI Taxonomy" id="114742"/>
    <lineage>
        <taxon>Eukaryota</taxon>
        <taxon>Sar</taxon>
        <taxon>Stramenopiles</taxon>
        <taxon>Oomycota</taxon>
        <taxon>Peronosporomycetes</taxon>
        <taxon>Pythiales</taxon>
        <taxon>Pythiaceae</taxon>
        <taxon>Pythium</taxon>
    </lineage>
</organism>
<dbReference type="AlphaFoldDB" id="A0AAD5M5C9"/>
<evidence type="ECO:0000256" key="1">
    <source>
        <dbReference type="ARBA" id="ARBA00007945"/>
    </source>
</evidence>
<feature type="compositionally biased region" description="Pro residues" evidence="2">
    <location>
        <begin position="110"/>
        <end position="123"/>
    </location>
</feature>
<sequence length="267" mass="28327">MNIVPGNAPMPVGAAAMPMAPASRAYTVKPAGQDDNDQKEITTEQIQAMLDENSSLIVEIINLNNQIKHEKGNAVLSELTDKLDKKRKKLNKNLMTLAKWADESSEQPARPQPPPAAYAPQPAPQAAYGRPMPMNPMAMAHPQMQVPRYAAPAAAQAHMQAQAQALAQAQAQYQARLSSMGARAPYGAMPPTAVPPRYHEAPAMGPYGAMHPMAMAPPMPQGYVGYTMPPGYGMMAPQAMARMPGPSGHPGGAMPTTSAPDVSRSGN</sequence>